<organism evidence="2 3">
    <name type="scientific">Candidatus Thiodubiliella endoseptemdiera</name>
    <dbReference type="NCBI Taxonomy" id="2738886"/>
    <lineage>
        <taxon>Bacteria</taxon>
        <taxon>Pseudomonadati</taxon>
        <taxon>Pseudomonadota</taxon>
        <taxon>Gammaproteobacteria</taxon>
        <taxon>Candidatus Pseudothioglobaceae</taxon>
        <taxon>Candidatus Thiodubiliella</taxon>
    </lineage>
</organism>
<dbReference type="InterPro" id="IPR024442">
    <property type="entry name" value="Transposase_Zn_ribbon"/>
</dbReference>
<comment type="caution">
    <text evidence="2">The sequence shown here is derived from an EMBL/GenBank/DDBJ whole genome shotgun (WGS) entry which is preliminary data.</text>
</comment>
<feature type="domain" description="ISXO2-like transposase" evidence="1">
    <location>
        <begin position="132"/>
        <end position="278"/>
    </location>
</feature>
<proteinExistence type="predicted"/>
<dbReference type="SMART" id="SM01126">
    <property type="entry name" value="DDE_Tnp_IS1595"/>
    <property type="match status" value="1"/>
</dbReference>
<dbReference type="InterPro" id="IPR053164">
    <property type="entry name" value="IS1016-like_transposase"/>
</dbReference>
<dbReference type="PANTHER" id="PTHR47163:SF2">
    <property type="entry name" value="SI:DKEY-17M8.2"/>
    <property type="match status" value="1"/>
</dbReference>
<sequence>MPHTTHTISAFQFFDNFPDESSARIYFEKQMWNDEPVCPYCGGRHITTLKKEGVYRCKSNTCKKDFTVRVGTVMHKSKIPLRKWLYAMYVVVTSRKGVSSLQLSKELGITQKSAWFLLQRIREACSDDNPTKLTGTIEVDETYIGGKEKNKHAYKRLNAGRGAVGKAPVFGMRERETGRVIAFQINNTNATTLLPAIYNNVEKNATVYTDEHRGYTSLTGYKHSAIKHSAGEYVNGMASTNGIESVWAVLKRGYIGTFHNISVKHLGLYVNEFAFRLNEGNVKIDLMTRINSMANGMMNKRLTYKELIK</sequence>
<evidence type="ECO:0000313" key="3">
    <source>
        <dbReference type="Proteomes" id="UP000568751"/>
    </source>
</evidence>
<accession>A0A853F5C7</accession>
<reference evidence="2 3" key="1">
    <citation type="submission" date="2020-05" db="EMBL/GenBank/DDBJ databases">
        <title>Horizontal transmission and recombination maintain forever young bacterial symbiont genomes.</title>
        <authorList>
            <person name="Russell S.L."/>
            <person name="Pepper-Tunick E."/>
            <person name="Svedberg J."/>
            <person name="Byrne A."/>
            <person name="Ruelas Castillo J."/>
            <person name="Vollmers C."/>
            <person name="Beinart R.A."/>
            <person name="Corbett-Detig R."/>
        </authorList>
    </citation>
    <scope>NUCLEOTIDE SEQUENCE [LARGE SCALE GENOMIC DNA]</scope>
    <source>
        <strain evidence="2">455</strain>
    </source>
</reference>
<evidence type="ECO:0000259" key="1">
    <source>
        <dbReference type="SMART" id="SM01126"/>
    </source>
</evidence>
<gene>
    <name evidence="2" type="ORF">H0A76_13240</name>
</gene>
<dbReference type="NCBIfam" id="NF033547">
    <property type="entry name" value="transpos_IS1595"/>
    <property type="match status" value="1"/>
</dbReference>
<dbReference type="PANTHER" id="PTHR47163">
    <property type="entry name" value="DDE_TNP_IS1595 DOMAIN-CONTAINING PROTEIN"/>
    <property type="match status" value="1"/>
</dbReference>
<protein>
    <submittedName>
        <fullName evidence="2">IS1595 family transposase</fullName>
    </submittedName>
</protein>
<evidence type="ECO:0000313" key="2">
    <source>
        <dbReference type="EMBL" id="NYT28718.1"/>
    </source>
</evidence>
<dbReference type="Pfam" id="PF12762">
    <property type="entry name" value="DDE_Tnp_IS1595"/>
    <property type="match status" value="1"/>
</dbReference>
<dbReference type="Proteomes" id="UP000568751">
    <property type="component" value="Unassembled WGS sequence"/>
</dbReference>
<dbReference type="AlphaFoldDB" id="A0A853F5C7"/>
<dbReference type="InterPro" id="IPR024445">
    <property type="entry name" value="Tnp_ISXO2-like"/>
</dbReference>
<dbReference type="EMBL" id="JACCHT010000020">
    <property type="protein sequence ID" value="NYT28718.1"/>
    <property type="molecule type" value="Genomic_DNA"/>
</dbReference>
<dbReference type="Pfam" id="PF12760">
    <property type="entry name" value="Zn_ribbon_IS1595"/>
    <property type="match status" value="1"/>
</dbReference>
<name>A0A853F5C7_9GAMM</name>